<name>A0A1V6T9F2_9EURO</name>
<accession>A0A1V6T9F2</accession>
<dbReference type="Proteomes" id="UP000191285">
    <property type="component" value="Unassembled WGS sequence"/>
</dbReference>
<comment type="caution">
    <text evidence="3">The sequence shown here is derived from an EMBL/GenBank/DDBJ whole genome shotgun (WGS) entry which is preliminary data.</text>
</comment>
<evidence type="ECO:0000256" key="1">
    <source>
        <dbReference type="SAM" id="SignalP"/>
    </source>
</evidence>
<organism evidence="3 4">
    <name type="scientific">Penicillium steckii</name>
    <dbReference type="NCBI Taxonomy" id="303698"/>
    <lineage>
        <taxon>Eukaryota</taxon>
        <taxon>Fungi</taxon>
        <taxon>Dikarya</taxon>
        <taxon>Ascomycota</taxon>
        <taxon>Pezizomycotina</taxon>
        <taxon>Eurotiomycetes</taxon>
        <taxon>Eurotiomycetidae</taxon>
        <taxon>Eurotiales</taxon>
        <taxon>Aspergillaceae</taxon>
        <taxon>Penicillium</taxon>
    </lineage>
</organism>
<sequence>MLSTAIPIFLTLTSLLTPTASQSINPNSVPQSTRDYWCSSQKAACPLLCLQLPGASGSPTQNDCSADTLAYSCICSNNKSPNASEYSQTMPYYICTETNTQCVNACKTDTCRDACRTDNPCGAQSPKRVNVTTTSAAATTSTTMPSVNTKEATGSATRFSIEMGHVVGSCALVGGFVAGFAVLL</sequence>
<gene>
    <name evidence="3" type="ORF">PENSTE_c009G00490</name>
</gene>
<reference evidence="4" key="1">
    <citation type="journal article" date="2017" name="Nat. Microbiol.">
        <title>Global analysis of biosynthetic gene clusters reveals vast potential of secondary metabolite production in Penicillium species.</title>
        <authorList>
            <person name="Nielsen J.C."/>
            <person name="Grijseels S."/>
            <person name="Prigent S."/>
            <person name="Ji B."/>
            <person name="Dainat J."/>
            <person name="Nielsen K.F."/>
            <person name="Frisvad J.C."/>
            <person name="Workman M."/>
            <person name="Nielsen J."/>
        </authorList>
    </citation>
    <scope>NUCLEOTIDE SEQUENCE [LARGE SCALE GENOMIC DNA]</scope>
    <source>
        <strain evidence="4">IBT 24891</strain>
    </source>
</reference>
<dbReference type="OrthoDB" id="2439692at2759"/>
<dbReference type="InterPro" id="IPR056124">
    <property type="entry name" value="DUF7707"/>
</dbReference>
<dbReference type="Pfam" id="PF24808">
    <property type="entry name" value="DUF7707"/>
    <property type="match status" value="1"/>
</dbReference>
<evidence type="ECO:0000313" key="3">
    <source>
        <dbReference type="EMBL" id="OQE22975.1"/>
    </source>
</evidence>
<keyword evidence="1" id="KW-0732">Signal</keyword>
<proteinExistence type="predicted"/>
<evidence type="ECO:0000259" key="2">
    <source>
        <dbReference type="Pfam" id="PF24808"/>
    </source>
</evidence>
<dbReference type="PANTHER" id="PTHR38118:SF2">
    <property type="entry name" value="CDP-ALCOHOL PHOSPHATIDYLTRANSFERASE PROTEIN"/>
    <property type="match status" value="1"/>
</dbReference>
<dbReference type="PANTHER" id="PTHR38118">
    <property type="entry name" value="ANCHORED CELL WALL PROTEIN 11-RELATED"/>
    <property type="match status" value="1"/>
</dbReference>
<keyword evidence="4" id="KW-1185">Reference proteome</keyword>
<evidence type="ECO:0000313" key="4">
    <source>
        <dbReference type="Proteomes" id="UP000191285"/>
    </source>
</evidence>
<dbReference type="AlphaFoldDB" id="A0A1V6T9F2"/>
<feature type="domain" description="DUF7707" evidence="2">
    <location>
        <begin position="23"/>
        <end position="126"/>
    </location>
</feature>
<feature type="signal peptide" evidence="1">
    <location>
        <begin position="1"/>
        <end position="21"/>
    </location>
</feature>
<dbReference type="STRING" id="303698.A0A1V6T9F2"/>
<protein>
    <recommendedName>
        <fullName evidence="2">DUF7707 domain-containing protein</fullName>
    </recommendedName>
</protein>
<dbReference type="EMBL" id="MLKD01000009">
    <property type="protein sequence ID" value="OQE22975.1"/>
    <property type="molecule type" value="Genomic_DNA"/>
</dbReference>
<feature type="chain" id="PRO_5012257954" description="DUF7707 domain-containing protein" evidence="1">
    <location>
        <begin position="22"/>
        <end position="184"/>
    </location>
</feature>